<dbReference type="InterPro" id="IPR023213">
    <property type="entry name" value="CAT-like_dom_sf"/>
</dbReference>
<keyword evidence="3" id="KW-0809">Transit peptide</keyword>
<evidence type="ECO:0000256" key="3">
    <source>
        <dbReference type="ARBA" id="ARBA00022946"/>
    </source>
</evidence>
<dbReference type="CDD" id="cd06849">
    <property type="entry name" value="lipoyl_domain"/>
    <property type="match status" value="1"/>
</dbReference>
<dbReference type="SUPFAM" id="SSF52777">
    <property type="entry name" value="CoA-dependent acyltransferases"/>
    <property type="match status" value="1"/>
</dbReference>
<dbReference type="InterPro" id="IPR000089">
    <property type="entry name" value="Biotin_lipoyl"/>
</dbReference>
<dbReference type="PROSITE" id="PS00189">
    <property type="entry name" value="LIPOYL"/>
    <property type="match status" value="1"/>
</dbReference>
<evidence type="ECO:0000259" key="7">
    <source>
        <dbReference type="PROSITE" id="PS51826"/>
    </source>
</evidence>
<dbReference type="Gene3D" id="2.40.50.100">
    <property type="match status" value="1"/>
</dbReference>
<dbReference type="SUPFAM" id="SSF47005">
    <property type="entry name" value="Peripheral subunit-binding domain of 2-oxo acid dehydrogenase complex"/>
    <property type="match status" value="1"/>
</dbReference>
<dbReference type="InterPro" id="IPR003016">
    <property type="entry name" value="2-oxoA_DH_lipoyl-BS"/>
</dbReference>
<dbReference type="EC" id="2.3.1.-" evidence="4"/>
<sequence length="533" mass="55180">MVGAMLTVGELNASNQLHLVFSALSSTLFLSLHHTHQYTHTNNPKAAMASPLLSRVSISNATAGNTISFSSSVSNDLLWRRSIAFPDKSSRKVSTVQAKIREIFMPALSSTMTEGKIVSWIKSEGDVLSKGESVVVVESDKADMDVETFYDGILAAIVVGDGEVAPVGAPIGLLAETKEEIAEAKAKASKSGSSAPPPPPAPAAASASPAAPAVAPPKSAASAPVPDGPKKIVATPFAKKLAKQHKVDIGSVVGTGPFGRITPADVEAAAGISPSKSTGVNVVSSVAAAPAPVAAAAPKAAASPAPPPIPGSTVVPFTTMQAAVSKNMVESLSVPTFRVGYPVLTDKLDALYEKVKPKGVTMTALLAKAAAMALAQHPVVNASCKDGKTFTYNSSINIAVAVAINGGLITPVLQDADKLDLYLLSQKWKELVEKARAKQLQPHEYNSGTFTLSNLGMFGVDRFDAILPPGQGAIMAVGASKPTVVTDKDGFFSVKSKMLVNVTADHRIIYGADLAAFLQTFAKIVENPESLTL</sequence>
<dbReference type="FunFam" id="2.40.50.100:FF:000010">
    <property type="entry name" value="Acetyltransferase component of pyruvate dehydrogenase complex"/>
    <property type="match status" value="1"/>
</dbReference>
<dbReference type="Pfam" id="PF00364">
    <property type="entry name" value="Biotin_lipoyl"/>
    <property type="match status" value="1"/>
</dbReference>
<evidence type="ECO:0000313" key="8">
    <source>
        <dbReference type="EMBL" id="RVW45513.1"/>
    </source>
</evidence>
<dbReference type="AlphaFoldDB" id="A0A438ED70"/>
<accession>A0A438ED70</accession>
<organism evidence="8 9">
    <name type="scientific">Vitis vinifera</name>
    <name type="common">Grape</name>
    <dbReference type="NCBI Taxonomy" id="29760"/>
    <lineage>
        <taxon>Eukaryota</taxon>
        <taxon>Viridiplantae</taxon>
        <taxon>Streptophyta</taxon>
        <taxon>Embryophyta</taxon>
        <taxon>Tracheophyta</taxon>
        <taxon>Spermatophyta</taxon>
        <taxon>Magnoliopsida</taxon>
        <taxon>eudicotyledons</taxon>
        <taxon>Gunneridae</taxon>
        <taxon>Pentapetalae</taxon>
        <taxon>rosids</taxon>
        <taxon>Vitales</taxon>
        <taxon>Vitaceae</taxon>
        <taxon>Viteae</taxon>
        <taxon>Vitis</taxon>
    </lineage>
</organism>
<dbReference type="PROSITE" id="PS51826">
    <property type="entry name" value="PSBD"/>
    <property type="match status" value="1"/>
</dbReference>
<dbReference type="InterPro" id="IPR004167">
    <property type="entry name" value="PSBD"/>
</dbReference>
<dbReference type="InterPro" id="IPR045257">
    <property type="entry name" value="E2/Pdx1"/>
</dbReference>
<evidence type="ECO:0000313" key="9">
    <source>
        <dbReference type="Proteomes" id="UP000288805"/>
    </source>
</evidence>
<gene>
    <name evidence="8" type="primary">LTA2_0</name>
    <name evidence="8" type="ORF">CK203_091438</name>
</gene>
<evidence type="ECO:0000256" key="5">
    <source>
        <dbReference type="SAM" id="MobiDB-lite"/>
    </source>
</evidence>
<keyword evidence="2 4" id="KW-0450">Lipoyl</keyword>
<keyword evidence="4" id="KW-0012">Acyltransferase</keyword>
<dbReference type="EMBL" id="QGNW01001325">
    <property type="protein sequence ID" value="RVW45513.1"/>
    <property type="molecule type" value="Genomic_DNA"/>
</dbReference>
<feature type="region of interest" description="Disordered" evidence="5">
    <location>
        <begin position="184"/>
        <end position="229"/>
    </location>
</feature>
<dbReference type="Gene3D" id="4.10.320.10">
    <property type="entry name" value="E3-binding domain"/>
    <property type="match status" value="1"/>
</dbReference>
<name>A0A438ED70_VITVI</name>
<dbReference type="GO" id="GO:0016746">
    <property type="term" value="F:acyltransferase activity"/>
    <property type="evidence" value="ECO:0007669"/>
    <property type="project" value="UniProtKB-KW"/>
</dbReference>
<feature type="compositionally biased region" description="Low complexity" evidence="5">
    <location>
        <begin position="203"/>
        <end position="225"/>
    </location>
</feature>
<dbReference type="PROSITE" id="PS50968">
    <property type="entry name" value="BIOTINYL_LIPOYL"/>
    <property type="match status" value="1"/>
</dbReference>
<dbReference type="Pfam" id="PF00198">
    <property type="entry name" value="2-oxoacid_dh"/>
    <property type="match status" value="1"/>
</dbReference>
<evidence type="ECO:0000256" key="4">
    <source>
        <dbReference type="RuleBase" id="RU003423"/>
    </source>
</evidence>
<dbReference type="InterPro" id="IPR036625">
    <property type="entry name" value="E3-bd_dom_sf"/>
</dbReference>
<dbReference type="GO" id="GO:0006086">
    <property type="term" value="P:pyruvate decarboxylation to acetyl-CoA"/>
    <property type="evidence" value="ECO:0007669"/>
    <property type="project" value="InterPro"/>
</dbReference>
<evidence type="ECO:0000256" key="2">
    <source>
        <dbReference type="ARBA" id="ARBA00022823"/>
    </source>
</evidence>
<comment type="similarity">
    <text evidence="1 4">Belongs to the 2-oxoacid dehydrogenase family.</text>
</comment>
<dbReference type="Pfam" id="PF02817">
    <property type="entry name" value="E3_binding"/>
    <property type="match status" value="1"/>
</dbReference>
<dbReference type="InterPro" id="IPR011053">
    <property type="entry name" value="Single_hybrid_motif"/>
</dbReference>
<proteinExistence type="inferred from homology"/>
<dbReference type="GO" id="GO:0045254">
    <property type="term" value="C:pyruvate dehydrogenase complex"/>
    <property type="evidence" value="ECO:0007669"/>
    <property type="project" value="InterPro"/>
</dbReference>
<dbReference type="InterPro" id="IPR001078">
    <property type="entry name" value="2-oxoacid_DH_actylTfrase"/>
</dbReference>
<comment type="caution">
    <text evidence="8">The sequence shown here is derived from an EMBL/GenBank/DDBJ whole genome shotgun (WGS) entry which is preliminary data.</text>
</comment>
<evidence type="ECO:0000256" key="1">
    <source>
        <dbReference type="ARBA" id="ARBA00007317"/>
    </source>
</evidence>
<keyword evidence="8" id="KW-0670">Pyruvate</keyword>
<feature type="domain" description="Lipoyl-binding" evidence="6">
    <location>
        <begin position="100"/>
        <end position="178"/>
    </location>
</feature>
<dbReference type="SUPFAM" id="SSF51230">
    <property type="entry name" value="Single hybrid motif"/>
    <property type="match status" value="1"/>
</dbReference>
<comment type="cofactor">
    <cofactor evidence="4">
        <name>(R)-lipoate</name>
        <dbReference type="ChEBI" id="CHEBI:83088"/>
    </cofactor>
</comment>
<dbReference type="PANTHER" id="PTHR23151:SF83">
    <property type="entry name" value="DIHYDROLIPOYLLYSINE-RESIDUE ACETYLTRANSFERASE COMPONENT 4 OF PYRUVATE DEHYDROGENASE COMPLEX, CHLOROPLASTIC"/>
    <property type="match status" value="1"/>
</dbReference>
<feature type="domain" description="Peripheral subunit-binding (PSBD)" evidence="7">
    <location>
        <begin position="233"/>
        <end position="270"/>
    </location>
</feature>
<dbReference type="Gene3D" id="3.30.559.10">
    <property type="entry name" value="Chloramphenicol acetyltransferase-like domain"/>
    <property type="match status" value="1"/>
</dbReference>
<dbReference type="PANTHER" id="PTHR23151">
    <property type="entry name" value="DIHYDROLIPOAMIDE ACETYL/SUCCINYL-TRANSFERASE-RELATED"/>
    <property type="match status" value="1"/>
</dbReference>
<protein>
    <recommendedName>
        <fullName evidence="4">Dihydrolipoamide acetyltransferase component of pyruvate dehydrogenase complex</fullName>
        <ecNumber evidence="4">2.3.1.-</ecNumber>
    </recommendedName>
</protein>
<dbReference type="Proteomes" id="UP000288805">
    <property type="component" value="Unassembled WGS sequence"/>
</dbReference>
<reference evidence="8 9" key="1">
    <citation type="journal article" date="2018" name="PLoS Genet.">
        <title>Population sequencing reveals clonal diversity and ancestral inbreeding in the grapevine cultivar Chardonnay.</title>
        <authorList>
            <person name="Roach M.J."/>
            <person name="Johnson D.L."/>
            <person name="Bohlmann J."/>
            <person name="van Vuuren H.J."/>
            <person name="Jones S.J."/>
            <person name="Pretorius I.S."/>
            <person name="Schmidt S.A."/>
            <person name="Borneman A.R."/>
        </authorList>
    </citation>
    <scope>NUCLEOTIDE SEQUENCE [LARGE SCALE GENOMIC DNA]</scope>
    <source>
        <strain evidence="9">cv. Chardonnay</strain>
        <tissue evidence="8">Leaf</tissue>
    </source>
</reference>
<evidence type="ECO:0000259" key="6">
    <source>
        <dbReference type="PROSITE" id="PS50968"/>
    </source>
</evidence>
<keyword evidence="4 8" id="KW-0808">Transferase</keyword>